<evidence type="ECO:0000313" key="8">
    <source>
        <dbReference type="Proteomes" id="UP001610334"/>
    </source>
</evidence>
<evidence type="ECO:0000256" key="2">
    <source>
        <dbReference type="ARBA" id="ARBA00022692"/>
    </source>
</evidence>
<comment type="caution">
    <text evidence="7">The sequence shown here is derived from an EMBL/GenBank/DDBJ whole genome shotgun (WGS) entry which is preliminary data.</text>
</comment>
<evidence type="ECO:0000313" key="7">
    <source>
        <dbReference type="EMBL" id="KAL2809425.1"/>
    </source>
</evidence>
<feature type="transmembrane region" description="Helical" evidence="5">
    <location>
        <begin position="134"/>
        <end position="156"/>
    </location>
</feature>
<feature type="transmembrane region" description="Helical" evidence="5">
    <location>
        <begin position="318"/>
        <end position="335"/>
    </location>
</feature>
<accession>A0ABR4H1T8</accession>
<dbReference type="PANTHER" id="PTHR23501:SF87">
    <property type="entry name" value="SIDEROPHORE IRON TRANSPORTER 2"/>
    <property type="match status" value="1"/>
</dbReference>
<dbReference type="Pfam" id="PF07690">
    <property type="entry name" value="MFS_1"/>
    <property type="match status" value="1"/>
</dbReference>
<feature type="transmembrane region" description="Helical" evidence="5">
    <location>
        <begin position="38"/>
        <end position="57"/>
    </location>
</feature>
<dbReference type="PROSITE" id="PS50850">
    <property type="entry name" value="MFS"/>
    <property type="match status" value="1"/>
</dbReference>
<organism evidence="7 8">
    <name type="scientific">Aspergillus granulosus</name>
    <dbReference type="NCBI Taxonomy" id="176169"/>
    <lineage>
        <taxon>Eukaryota</taxon>
        <taxon>Fungi</taxon>
        <taxon>Dikarya</taxon>
        <taxon>Ascomycota</taxon>
        <taxon>Pezizomycotina</taxon>
        <taxon>Eurotiomycetes</taxon>
        <taxon>Eurotiomycetidae</taxon>
        <taxon>Eurotiales</taxon>
        <taxon>Aspergillaceae</taxon>
        <taxon>Aspergillus</taxon>
        <taxon>Aspergillus subgen. Nidulantes</taxon>
    </lineage>
</organism>
<dbReference type="InterPro" id="IPR020846">
    <property type="entry name" value="MFS_dom"/>
</dbReference>
<sequence>MKESDTQINADGVPATVVTAREDEVDGLAELEGIRKNWTLRSLITIWIAAFLMSFVVNLNNHSSSTFIPFATSDFGSAPLLGTIVVVQATIASVSLQPLARFADVYGRLEMFLFCVVMATLGNIMAASSKNIGVYAGSQVFFVLGLQGILLMLQILAGDSSDLYNRALMNAIPYAPSIITAWSSGPFATSMLEHSWRWGFGVFAILIPTIAIPMLGSLYYSKAKAARQKKAEGTYKRKNYLTNFLRLDPVGLVLFAAGLSLLLVPFTLAASSSDRWGATHIIVMLVIGPVSLIAFVVWEICGAKWPLLPLNLLRTRTVIFGVTASIIDYAALYLLQNYLITYELVAANLSTTTATNVFVIIPFMGPIGQISAALLVKYVKRYKWILVAGYALNLLGLGLSYRYINGHDHMAALVISQIILGFGSGVINTMQLGMQASVSQSNMAAVTALFTASLGVGSAIGGAVGGGVWTELLPRNLGRNLPDEAQGQLPAILGSVVVATSFEWGTPTRDAINKSYHDAFRTMLLIALILQAFGIVAALLVQDLNLKEVEEAREYEGMVIGKTGAVDAVKNRVRGEGAHVEQRADRV</sequence>
<keyword evidence="3 5" id="KW-1133">Transmembrane helix</keyword>
<keyword evidence="2 5" id="KW-0812">Transmembrane</keyword>
<proteinExistence type="predicted"/>
<dbReference type="SUPFAM" id="SSF103473">
    <property type="entry name" value="MFS general substrate transporter"/>
    <property type="match status" value="1"/>
</dbReference>
<dbReference type="InterPro" id="IPR036259">
    <property type="entry name" value="MFS_trans_sf"/>
</dbReference>
<feature type="transmembrane region" description="Helical" evidence="5">
    <location>
        <begin position="276"/>
        <end position="298"/>
    </location>
</feature>
<dbReference type="Proteomes" id="UP001610334">
    <property type="component" value="Unassembled WGS sequence"/>
</dbReference>
<evidence type="ECO:0000256" key="1">
    <source>
        <dbReference type="ARBA" id="ARBA00004141"/>
    </source>
</evidence>
<feature type="transmembrane region" description="Helical" evidence="5">
    <location>
        <begin position="410"/>
        <end position="430"/>
    </location>
</feature>
<keyword evidence="8" id="KW-1185">Reference proteome</keyword>
<feature type="transmembrane region" description="Helical" evidence="5">
    <location>
        <begin position="247"/>
        <end position="270"/>
    </location>
</feature>
<feature type="transmembrane region" description="Helical" evidence="5">
    <location>
        <begin position="200"/>
        <end position="220"/>
    </location>
</feature>
<feature type="transmembrane region" description="Helical" evidence="5">
    <location>
        <begin position="442"/>
        <end position="469"/>
    </location>
</feature>
<evidence type="ECO:0000256" key="4">
    <source>
        <dbReference type="ARBA" id="ARBA00023136"/>
    </source>
</evidence>
<dbReference type="Gene3D" id="1.20.1250.20">
    <property type="entry name" value="MFS general substrate transporter like domains"/>
    <property type="match status" value="2"/>
</dbReference>
<dbReference type="EMBL" id="JBFXLT010000089">
    <property type="protein sequence ID" value="KAL2809425.1"/>
    <property type="molecule type" value="Genomic_DNA"/>
</dbReference>
<protein>
    <submittedName>
        <fullName evidence="7">Major facilitator superfamily domain-containing protein</fullName>
    </submittedName>
</protein>
<keyword evidence="4 5" id="KW-0472">Membrane</keyword>
<feature type="domain" description="Major facilitator superfamily (MFS) profile" evidence="6">
    <location>
        <begin position="42"/>
        <end position="545"/>
    </location>
</feature>
<feature type="transmembrane region" description="Helical" evidence="5">
    <location>
        <begin position="519"/>
        <end position="541"/>
    </location>
</feature>
<feature type="transmembrane region" description="Helical" evidence="5">
    <location>
        <begin position="111"/>
        <end position="128"/>
    </location>
</feature>
<evidence type="ECO:0000256" key="3">
    <source>
        <dbReference type="ARBA" id="ARBA00022989"/>
    </source>
</evidence>
<dbReference type="PANTHER" id="PTHR23501">
    <property type="entry name" value="MAJOR FACILITATOR SUPERFAMILY"/>
    <property type="match status" value="1"/>
</dbReference>
<evidence type="ECO:0000256" key="5">
    <source>
        <dbReference type="SAM" id="Phobius"/>
    </source>
</evidence>
<feature type="transmembrane region" description="Helical" evidence="5">
    <location>
        <begin position="383"/>
        <end position="404"/>
    </location>
</feature>
<feature type="transmembrane region" description="Helical" evidence="5">
    <location>
        <begin position="355"/>
        <end position="376"/>
    </location>
</feature>
<comment type="subcellular location">
    <subcellularLocation>
        <location evidence="1">Membrane</location>
        <topology evidence="1">Multi-pass membrane protein</topology>
    </subcellularLocation>
</comment>
<evidence type="ECO:0000259" key="6">
    <source>
        <dbReference type="PROSITE" id="PS50850"/>
    </source>
</evidence>
<name>A0ABR4H1T8_9EURO</name>
<gene>
    <name evidence="7" type="ORF">BJX63DRAFT_358336</name>
</gene>
<dbReference type="InterPro" id="IPR011701">
    <property type="entry name" value="MFS"/>
</dbReference>
<reference evidence="7 8" key="1">
    <citation type="submission" date="2024-07" db="EMBL/GenBank/DDBJ databases">
        <title>Section-level genome sequencing and comparative genomics of Aspergillus sections Usti and Cavernicolus.</title>
        <authorList>
            <consortium name="Lawrence Berkeley National Laboratory"/>
            <person name="Nybo J.L."/>
            <person name="Vesth T.C."/>
            <person name="Theobald S."/>
            <person name="Frisvad J.C."/>
            <person name="Larsen T.O."/>
            <person name="Kjaerboelling I."/>
            <person name="Rothschild-Mancinelli K."/>
            <person name="Lyhne E.K."/>
            <person name="Kogle M.E."/>
            <person name="Barry K."/>
            <person name="Clum A."/>
            <person name="Na H."/>
            <person name="Ledsgaard L."/>
            <person name="Lin J."/>
            <person name="Lipzen A."/>
            <person name="Kuo A."/>
            <person name="Riley R."/>
            <person name="Mondo S."/>
            <person name="Labutti K."/>
            <person name="Haridas S."/>
            <person name="Pangalinan J."/>
            <person name="Salamov A.A."/>
            <person name="Simmons B.A."/>
            <person name="Magnuson J.K."/>
            <person name="Chen J."/>
            <person name="Drula E."/>
            <person name="Henrissat B."/>
            <person name="Wiebenga A."/>
            <person name="Lubbers R.J."/>
            <person name="Gomes A.C."/>
            <person name="Makela M.R."/>
            <person name="Stajich J."/>
            <person name="Grigoriev I.V."/>
            <person name="Mortensen U.H."/>
            <person name="De Vries R.P."/>
            <person name="Baker S.E."/>
            <person name="Andersen M.R."/>
        </authorList>
    </citation>
    <scope>NUCLEOTIDE SEQUENCE [LARGE SCALE GENOMIC DNA]</scope>
    <source>
        <strain evidence="7 8">CBS 588.65</strain>
    </source>
</reference>